<evidence type="ECO:0000313" key="1">
    <source>
        <dbReference type="EMBL" id="BDU17542.1"/>
    </source>
</evidence>
<organism evidence="1 2">
    <name type="scientific">Lysobacter auxotrophicus</name>
    <dbReference type="NCBI Taxonomy" id="2992573"/>
    <lineage>
        <taxon>Bacteria</taxon>
        <taxon>Pseudomonadati</taxon>
        <taxon>Pseudomonadota</taxon>
        <taxon>Gammaproteobacteria</taxon>
        <taxon>Lysobacterales</taxon>
        <taxon>Lysobacteraceae</taxon>
        <taxon>Lysobacter</taxon>
    </lineage>
</organism>
<dbReference type="Proteomes" id="UP001317822">
    <property type="component" value="Chromosome"/>
</dbReference>
<protein>
    <submittedName>
        <fullName evidence="1">Uncharacterized protein</fullName>
    </submittedName>
</protein>
<name>A0ABM8DG12_9GAMM</name>
<dbReference type="RefSeq" id="WP_281779468.1">
    <property type="nucleotide sequence ID" value="NZ_AP027041.1"/>
</dbReference>
<keyword evidence="2" id="KW-1185">Reference proteome</keyword>
<evidence type="ECO:0000313" key="2">
    <source>
        <dbReference type="Proteomes" id="UP001317822"/>
    </source>
</evidence>
<proteinExistence type="predicted"/>
<sequence>MSETLEVQIEKAWDMLLKMPPRRRRTLYLTTARRVVWSSNDVRASHLMEVGTYDRSITLEHLRADVFHVNDQYTKQFKKVA</sequence>
<gene>
    <name evidence="1" type="ORF">LA521A_27430</name>
</gene>
<dbReference type="EMBL" id="AP027041">
    <property type="protein sequence ID" value="BDU17542.1"/>
    <property type="molecule type" value="Genomic_DNA"/>
</dbReference>
<accession>A0ABM8DG12</accession>
<reference evidence="1 2" key="1">
    <citation type="journal article" date="2023" name="Int. J. Syst. Evol. Microbiol.">
        <title>Physiological and genomic analyses of cobalamin (vitamin B12)-auxotrophy of Lysobacter auxotrophicus sp. nov., a methionine-auxotrophic chitinolytic bacterium isolated from chitin-treated soil.</title>
        <authorList>
            <person name="Saito A."/>
            <person name="Dohra H."/>
            <person name="Hamada M."/>
            <person name="Moriuchi R."/>
            <person name="Kotsuchibashi Y."/>
            <person name="Mori K."/>
        </authorList>
    </citation>
    <scope>NUCLEOTIDE SEQUENCE [LARGE SCALE GENOMIC DNA]</scope>
    <source>
        <strain evidence="1 2">5-21a</strain>
    </source>
</reference>